<sequence>MSVIENEESIKNSLLTKMNKASTIEELLDLKWQFTKIFYTRYYNIKLKTFYKNIERIAYVNALRNINNIVDDLINKTSIEDIKDKYNTSFNSIKKMIDIYSRSGTYQNKELNAINNIENIDLADSHDLDFLCAKTAVGLFIDNNVYNIVDAYNKTHVSKDDYYLYLNLLNDKNHPLHKQYYNIITNKRTTSWLKSFEKKKVEKINTNIDNIRNCSNKELFAILSSANSSKINYFTTYYNLNSIIFSSILKMNKHLAYEFANNRENTWYIYNYYVDLYRQVSKEVIRDIRLLSRDKFKQPLDLYKYYSNNYDLYYISKIAKELPDLKNSSLISKYIEKFSSLFQYLDEKTIHNIKLSGHFYCLRESITFTNNDFNNAIMDIEMKGMPLYKGVLYESLKRQIGFKNNKVKKKSIY</sequence>
<dbReference type="AlphaFoldDB" id="A0A9D1KAW3"/>
<reference evidence="1" key="1">
    <citation type="submission" date="2020-10" db="EMBL/GenBank/DDBJ databases">
        <authorList>
            <person name="Gilroy R."/>
        </authorList>
    </citation>
    <scope>NUCLEOTIDE SEQUENCE</scope>
    <source>
        <strain evidence="1">CHK195-26880</strain>
    </source>
</reference>
<reference evidence="1" key="2">
    <citation type="journal article" date="2021" name="PeerJ">
        <title>Extensive microbial diversity within the chicken gut microbiome revealed by metagenomics and culture.</title>
        <authorList>
            <person name="Gilroy R."/>
            <person name="Ravi A."/>
            <person name="Getino M."/>
            <person name="Pursley I."/>
            <person name="Horton D.L."/>
            <person name="Alikhan N.F."/>
            <person name="Baker D."/>
            <person name="Gharbi K."/>
            <person name="Hall N."/>
            <person name="Watson M."/>
            <person name="Adriaenssens E.M."/>
            <person name="Foster-Nyarko E."/>
            <person name="Jarju S."/>
            <person name="Secka A."/>
            <person name="Antonio M."/>
            <person name="Oren A."/>
            <person name="Chaudhuri R.R."/>
            <person name="La Ragione R."/>
            <person name="Hildebrand F."/>
            <person name="Pallen M.J."/>
        </authorList>
    </citation>
    <scope>NUCLEOTIDE SEQUENCE</scope>
    <source>
        <strain evidence="1">CHK195-26880</strain>
    </source>
</reference>
<organism evidence="1 2">
    <name type="scientific">Candidatus Onthousia faecipullorum</name>
    <dbReference type="NCBI Taxonomy" id="2840887"/>
    <lineage>
        <taxon>Bacteria</taxon>
        <taxon>Bacillati</taxon>
        <taxon>Bacillota</taxon>
        <taxon>Bacilli</taxon>
        <taxon>Candidatus Onthousia</taxon>
    </lineage>
</organism>
<evidence type="ECO:0000313" key="1">
    <source>
        <dbReference type="EMBL" id="HIT37693.1"/>
    </source>
</evidence>
<dbReference type="Proteomes" id="UP000886833">
    <property type="component" value="Unassembled WGS sequence"/>
</dbReference>
<protein>
    <submittedName>
        <fullName evidence="1">Uncharacterized protein</fullName>
    </submittedName>
</protein>
<dbReference type="EMBL" id="DVKQ01000057">
    <property type="protein sequence ID" value="HIT37693.1"/>
    <property type="molecule type" value="Genomic_DNA"/>
</dbReference>
<accession>A0A9D1KAW3</accession>
<name>A0A9D1KAW3_9FIRM</name>
<evidence type="ECO:0000313" key="2">
    <source>
        <dbReference type="Proteomes" id="UP000886833"/>
    </source>
</evidence>
<gene>
    <name evidence="1" type="ORF">IAB59_04350</name>
</gene>
<comment type="caution">
    <text evidence="1">The sequence shown here is derived from an EMBL/GenBank/DDBJ whole genome shotgun (WGS) entry which is preliminary data.</text>
</comment>
<proteinExistence type="predicted"/>